<keyword evidence="2" id="KW-0133">Cell shape</keyword>
<evidence type="ECO:0000256" key="8">
    <source>
        <dbReference type="SAM" id="MobiDB-lite"/>
    </source>
</evidence>
<dbReference type="Gene3D" id="1.25.40.650">
    <property type="match status" value="1"/>
</dbReference>
<name>A0A5M8FSG2_9GAMM</name>
<evidence type="ECO:0000256" key="4">
    <source>
        <dbReference type="ARBA" id="ARBA00023136"/>
    </source>
</evidence>
<gene>
    <name evidence="9" type="ORF">F2Q65_04475</name>
</gene>
<dbReference type="Gene3D" id="3.40.50.2300">
    <property type="match status" value="2"/>
</dbReference>
<dbReference type="Proteomes" id="UP000322981">
    <property type="component" value="Unassembled WGS sequence"/>
</dbReference>
<dbReference type="InterPro" id="IPR007443">
    <property type="entry name" value="LpoA"/>
</dbReference>
<dbReference type="GO" id="GO:0009252">
    <property type="term" value="P:peptidoglycan biosynthetic process"/>
    <property type="evidence" value="ECO:0007669"/>
    <property type="project" value="UniProtKB-KW"/>
</dbReference>
<evidence type="ECO:0000313" key="10">
    <source>
        <dbReference type="Proteomes" id="UP000322981"/>
    </source>
</evidence>
<evidence type="ECO:0000256" key="3">
    <source>
        <dbReference type="ARBA" id="ARBA00022984"/>
    </source>
</evidence>
<dbReference type="Gene3D" id="1.25.40.10">
    <property type="entry name" value="Tetratricopeptide repeat domain"/>
    <property type="match status" value="1"/>
</dbReference>
<keyword evidence="3" id="KW-0573">Peptidoglycan synthesis</keyword>
<dbReference type="PANTHER" id="PTHR38038">
    <property type="entry name" value="PENICILLIN-BINDING PROTEIN ACTIVATOR LPOA"/>
    <property type="match status" value="1"/>
</dbReference>
<evidence type="ECO:0000256" key="2">
    <source>
        <dbReference type="ARBA" id="ARBA00022960"/>
    </source>
</evidence>
<dbReference type="CDD" id="cd06339">
    <property type="entry name" value="PBP1_YraM_LppC_lipoprotein-like"/>
    <property type="match status" value="1"/>
</dbReference>
<comment type="caution">
    <text evidence="9">The sequence shown here is derived from an EMBL/GenBank/DDBJ whole genome shotgun (WGS) entry which is preliminary data.</text>
</comment>
<keyword evidence="6" id="KW-0998">Cell outer membrane</keyword>
<dbReference type="PANTHER" id="PTHR38038:SF1">
    <property type="entry name" value="PENICILLIN-BINDING PROTEIN ACTIVATOR LPOA"/>
    <property type="match status" value="1"/>
</dbReference>
<dbReference type="GO" id="GO:0031241">
    <property type="term" value="C:periplasmic side of cell outer membrane"/>
    <property type="evidence" value="ECO:0007669"/>
    <property type="project" value="TreeGrafter"/>
</dbReference>
<evidence type="ECO:0000256" key="6">
    <source>
        <dbReference type="ARBA" id="ARBA00023237"/>
    </source>
</evidence>
<evidence type="ECO:0000313" key="9">
    <source>
        <dbReference type="EMBL" id="KAA6186635.1"/>
    </source>
</evidence>
<keyword evidence="1" id="KW-0732">Signal</keyword>
<organism evidence="9 10">
    <name type="scientific">Thiohalocapsa marina</name>
    <dbReference type="NCBI Taxonomy" id="424902"/>
    <lineage>
        <taxon>Bacteria</taxon>
        <taxon>Pseudomonadati</taxon>
        <taxon>Pseudomonadota</taxon>
        <taxon>Gammaproteobacteria</taxon>
        <taxon>Chromatiales</taxon>
        <taxon>Chromatiaceae</taxon>
        <taxon>Thiohalocapsa</taxon>
    </lineage>
</organism>
<accession>A0A5M8FSG2</accession>
<keyword evidence="4" id="KW-0472">Membrane</keyword>
<feature type="region of interest" description="Disordered" evidence="8">
    <location>
        <begin position="51"/>
        <end position="70"/>
    </location>
</feature>
<sequence length="708" mass="74521">MPATTDPQDCRWVWPPRIVPTSLLSHSLLSRATLPYGGAFEPETAMLRKSCNRDAPTAPGKAPKKTPSAAIPWGPGRLLWPVRRASQCLEPRFARRSARHPERLLARGCLKLGQALGPVLGLALAVALQAGCASDPARDPRRALATVPADALAAAEALQQDGKPAAAAAAYLELAAAAQAPARGQLQLAAVASLLDAANAAEAGAVLADIHQPELTGTQRQSARLFSAELALRRGNSQQARTALKRVNQGALPKHLRVRSLRLQAAVDGLDGQPLQAARSLEALDRLLRDDHAARLDNQVALLLTLSSLGPEDLREAAAGQRGSLRGWVELAALFAQHPAPGPGVTADYQRWRARNGGHPALANLSEGYFAALAGGYPAGTDLLVWLPEDGRYGGAGAMIRAGIRAARDADPGADRPRLRFTSGAAETGADLVIGPLDKQAVTELAGRAALAVPTLALNRSSDHSPTSNLFQFALAPEDESRNAADYAWAAGTRRAALIYPDDGFGERLTAPFRRQWRILGGEIADERPYAPGGPSADAMAAAALVPPAPSADVIFLVAGSADAGAILDQLRQAGSRLPVIATSHVYNGDQAPERDRALAGLYFVDIPWMLDQERTDALSRNALRRTQPKVQGSLARLYAMGIDSYRLAPRIAGMARLPGSVFPGATGGLTVDAGGLVQRRLQLAQFTPRGPVLRQAMAPAAGQTSAP</sequence>
<dbReference type="OrthoDB" id="6708821at2"/>
<evidence type="ECO:0000256" key="7">
    <source>
        <dbReference type="ARBA" id="ARBA00023288"/>
    </source>
</evidence>
<proteinExistence type="predicted"/>
<dbReference type="InterPro" id="IPR028082">
    <property type="entry name" value="Peripla_BP_I"/>
</dbReference>
<evidence type="ECO:0000256" key="1">
    <source>
        <dbReference type="ARBA" id="ARBA00022729"/>
    </source>
</evidence>
<dbReference type="GO" id="GO:0030234">
    <property type="term" value="F:enzyme regulator activity"/>
    <property type="evidence" value="ECO:0007669"/>
    <property type="project" value="TreeGrafter"/>
</dbReference>
<dbReference type="EMBL" id="VWXX01000004">
    <property type="protein sequence ID" value="KAA6186635.1"/>
    <property type="molecule type" value="Genomic_DNA"/>
</dbReference>
<keyword evidence="5" id="KW-0564">Palmitate</keyword>
<keyword evidence="10" id="KW-1185">Reference proteome</keyword>
<feature type="compositionally biased region" description="Low complexity" evidence="8">
    <location>
        <begin position="55"/>
        <end position="70"/>
    </location>
</feature>
<dbReference type="AlphaFoldDB" id="A0A5M8FSG2"/>
<protein>
    <submittedName>
        <fullName evidence="9">ABC transporter substrate-binding protein</fullName>
    </submittedName>
</protein>
<evidence type="ECO:0000256" key="5">
    <source>
        <dbReference type="ARBA" id="ARBA00023139"/>
    </source>
</evidence>
<dbReference type="GO" id="GO:0008360">
    <property type="term" value="P:regulation of cell shape"/>
    <property type="evidence" value="ECO:0007669"/>
    <property type="project" value="UniProtKB-KW"/>
</dbReference>
<reference evidence="9 10" key="1">
    <citation type="submission" date="2019-09" db="EMBL/GenBank/DDBJ databases">
        <title>Whole-genome sequence of the purple sulfur bacterium Thiohalocapsa marina DSM 19078.</title>
        <authorList>
            <person name="Kyndt J.A."/>
            <person name="Meyer T.E."/>
        </authorList>
    </citation>
    <scope>NUCLEOTIDE SEQUENCE [LARGE SCALE GENOMIC DNA]</scope>
    <source>
        <strain evidence="9 10">DSM 19078</strain>
    </source>
</reference>
<dbReference type="InterPro" id="IPR011990">
    <property type="entry name" value="TPR-like_helical_dom_sf"/>
</dbReference>
<dbReference type="SUPFAM" id="SSF53822">
    <property type="entry name" value="Periplasmic binding protein-like I"/>
    <property type="match status" value="1"/>
</dbReference>
<dbReference type="Pfam" id="PF04348">
    <property type="entry name" value="LppC"/>
    <property type="match status" value="2"/>
</dbReference>
<keyword evidence="7" id="KW-0449">Lipoprotein</keyword>